<evidence type="ECO:0000313" key="3">
    <source>
        <dbReference type="Proteomes" id="UP000034182"/>
    </source>
</evidence>
<feature type="compositionally biased region" description="Low complexity" evidence="1">
    <location>
        <begin position="41"/>
        <end position="50"/>
    </location>
</feature>
<dbReference type="EMBL" id="LAQI01000174">
    <property type="protein sequence ID" value="KKY16156.1"/>
    <property type="molecule type" value="Genomic_DNA"/>
</dbReference>
<feature type="region of interest" description="Disordered" evidence="1">
    <location>
        <begin position="123"/>
        <end position="143"/>
    </location>
</feature>
<dbReference type="Proteomes" id="UP000034182">
    <property type="component" value="Unassembled WGS sequence"/>
</dbReference>
<sequence>MDIVASATALLPNNTTTLERLVRLTPGGCCSNNNNGGGGNRSSSSQLNSRPAALTHHAATPFDLSAHLWLLRYGEPGRWYARPPRHELARLRRLEQAGLVGAAAAGHAPVDVDDVLQPPRIGPAAPLSPVMSSSSRRRMTGAGSDMVRVWAGEVMAGGRTGKRRGSGSSRGANGDDDDDDDDDVPCWCFPLGEGPVDAHCGAGGDRACDVRHKRRIADACLAYYMVTEAPRAGEDEADWYGSYAGPGERGGCVGGEGKVYMVEKVGSREACLVRAYHNAALRGWGTAFVCVVKEGVELSEAKAGLDGFERVGGLGALVADGDGGDGRVKIFY</sequence>
<reference evidence="2 3" key="1">
    <citation type="submission" date="2015-03" db="EMBL/GenBank/DDBJ databases">
        <authorList>
            <person name="Morales-Cruz A."/>
            <person name="Amrine K.C."/>
            <person name="Cantu D."/>
        </authorList>
    </citation>
    <scope>NUCLEOTIDE SEQUENCE [LARGE SCALE GENOMIC DNA]</scope>
    <source>
        <strain evidence="2">DS831</strain>
    </source>
</reference>
<evidence type="ECO:0000256" key="1">
    <source>
        <dbReference type="SAM" id="MobiDB-lite"/>
    </source>
</evidence>
<protein>
    <submittedName>
        <fullName evidence="2">Uncharacterized protein</fullName>
    </submittedName>
</protein>
<proteinExistence type="predicted"/>
<gene>
    <name evidence="2" type="ORF">UCDDS831_g07248</name>
</gene>
<organism evidence="2 3">
    <name type="scientific">Diplodia seriata</name>
    <dbReference type="NCBI Taxonomy" id="420778"/>
    <lineage>
        <taxon>Eukaryota</taxon>
        <taxon>Fungi</taxon>
        <taxon>Dikarya</taxon>
        <taxon>Ascomycota</taxon>
        <taxon>Pezizomycotina</taxon>
        <taxon>Dothideomycetes</taxon>
        <taxon>Dothideomycetes incertae sedis</taxon>
        <taxon>Botryosphaeriales</taxon>
        <taxon>Botryosphaeriaceae</taxon>
        <taxon>Diplodia</taxon>
    </lineage>
</organism>
<comment type="caution">
    <text evidence="2">The sequence shown here is derived from an EMBL/GenBank/DDBJ whole genome shotgun (WGS) entry which is preliminary data.</text>
</comment>
<evidence type="ECO:0000313" key="2">
    <source>
        <dbReference type="EMBL" id="KKY16156.1"/>
    </source>
</evidence>
<reference evidence="2 3" key="2">
    <citation type="submission" date="2015-05" db="EMBL/GenBank/DDBJ databases">
        <title>Distinctive expansion of gene families associated with plant cell wall degradation and secondary metabolism in the genomes of grapevine trunk pathogens.</title>
        <authorList>
            <person name="Lawrence D.P."/>
            <person name="Travadon R."/>
            <person name="Rolshausen P.E."/>
            <person name="Baumgartner K."/>
        </authorList>
    </citation>
    <scope>NUCLEOTIDE SEQUENCE [LARGE SCALE GENOMIC DNA]</scope>
    <source>
        <strain evidence="2">DS831</strain>
    </source>
</reference>
<name>A0A0G2E198_9PEZI</name>
<feature type="region of interest" description="Disordered" evidence="1">
    <location>
        <begin position="158"/>
        <end position="179"/>
    </location>
</feature>
<accession>A0A0G2E198</accession>
<dbReference type="AlphaFoldDB" id="A0A0G2E198"/>
<feature type="region of interest" description="Disordered" evidence="1">
    <location>
        <begin position="26"/>
        <end position="52"/>
    </location>
</feature>